<evidence type="ECO:0000256" key="3">
    <source>
        <dbReference type="ARBA" id="ARBA00023069"/>
    </source>
</evidence>
<dbReference type="OMA" id="IQAQHND"/>
<dbReference type="PANTHER" id="PTHR31183">
    <property type="entry name" value="TRICHOPLEIN KERATIN FILAMENT-BINDING PROTEIN FAMILY MEMBER"/>
    <property type="match status" value="1"/>
</dbReference>
<dbReference type="Proteomes" id="UP000001876">
    <property type="component" value="Unassembled WGS sequence"/>
</dbReference>
<evidence type="ECO:0000313" key="9">
    <source>
        <dbReference type="EMBL" id="EEH57641.1"/>
    </source>
</evidence>
<dbReference type="GO" id="GO:0005929">
    <property type="term" value="C:cilium"/>
    <property type="evidence" value="ECO:0007669"/>
    <property type="project" value="UniProtKB-SubCell"/>
</dbReference>
<feature type="domain" description="Trichohyalin-plectin-homology" evidence="8">
    <location>
        <begin position="134"/>
        <end position="465"/>
    </location>
</feature>
<dbReference type="EMBL" id="GG663738">
    <property type="protein sequence ID" value="EEH57641.1"/>
    <property type="molecule type" value="Genomic_DNA"/>
</dbReference>
<gene>
    <name evidence="9" type="ORF">MICPUCDRAFT_46993</name>
</gene>
<keyword evidence="10" id="KW-1185">Reference proteome</keyword>
<dbReference type="GeneID" id="9683495"/>
<dbReference type="eggNOG" id="ENOG502R2FD">
    <property type="taxonomic scope" value="Eukaryota"/>
</dbReference>
<dbReference type="AlphaFoldDB" id="C1MQ35"/>
<comment type="subcellular location">
    <subcellularLocation>
        <location evidence="1">Cell projection</location>
        <location evidence="1">Cilium</location>
    </subcellularLocation>
</comment>
<evidence type="ECO:0000256" key="5">
    <source>
        <dbReference type="ARBA" id="ARBA00033747"/>
    </source>
</evidence>
<comment type="similarity">
    <text evidence="5">Belongs to the CFAP53 family.</text>
</comment>
<evidence type="ECO:0000313" key="10">
    <source>
        <dbReference type="Proteomes" id="UP000001876"/>
    </source>
</evidence>
<evidence type="ECO:0000256" key="2">
    <source>
        <dbReference type="ARBA" id="ARBA00023054"/>
    </source>
</evidence>
<dbReference type="PANTHER" id="PTHR31183:SF1">
    <property type="entry name" value="CILIA- AND FLAGELLA-ASSOCIATED PROTEIN 53"/>
    <property type="match status" value="1"/>
</dbReference>
<sequence length="487" mass="57111">MFKQTTRPPADFRVLKMRAAEDSSRDMNDYIKSCNARQGYAQWENNTDKMIAKNQFKKRFEALKAQAEANLDARREKLAAMLLAEEAALKQELVDRQQTPEERHHALEARARALFKQREDERAQFAQEMLYRQWREGCDGVRQGDSKAKTVSTVEGRKAQLDEKLAKKRAEEEEKRYYDAEYEKLRLKKEERFLADVAAQEKLKAEAIRALDEQVAQVSSRRVAEVEVAKSEVEQMKQRWAEEEDAHKVILAAKAEKERVRLEEVKAFNDAKRKADAVVKAEEEAFNLKLVQDAARQVAEEDARDRELRARKKEQDAQYRVHLAALMVKEAVSEEERDRLIEEQQLEYDAKRQAEKDRQEAARAKLWSEVDADRQRQLGMKAEKRRAFDEEKEYERQRMEAELAEMTALEREYTAQANAQRIQNRLDIEAQIHYKESLQQKKREEAQQAWEGAQQAEKEYQQMIDYDAAQAKPAAPNYARKATKWYS</sequence>
<dbReference type="InterPro" id="IPR043597">
    <property type="entry name" value="TPH_dom"/>
</dbReference>
<keyword evidence="2 7" id="KW-0175">Coiled coil</keyword>
<dbReference type="STRING" id="564608.C1MQ35"/>
<evidence type="ECO:0000259" key="8">
    <source>
        <dbReference type="Pfam" id="PF13868"/>
    </source>
</evidence>
<dbReference type="InterPro" id="IPR043596">
    <property type="entry name" value="CFAP53/TCHP"/>
</dbReference>
<evidence type="ECO:0000256" key="1">
    <source>
        <dbReference type="ARBA" id="ARBA00004138"/>
    </source>
</evidence>
<feature type="coiled-coil region" evidence="7">
    <location>
        <begin position="384"/>
        <end position="416"/>
    </location>
</feature>
<organism evidence="10">
    <name type="scientific">Micromonas pusilla (strain CCMP1545)</name>
    <name type="common">Picoplanktonic green alga</name>
    <dbReference type="NCBI Taxonomy" id="564608"/>
    <lineage>
        <taxon>Eukaryota</taxon>
        <taxon>Viridiplantae</taxon>
        <taxon>Chlorophyta</taxon>
        <taxon>Mamiellophyceae</taxon>
        <taxon>Mamiellales</taxon>
        <taxon>Mamiellaceae</taxon>
        <taxon>Micromonas</taxon>
    </lineage>
</organism>
<protein>
    <recommendedName>
        <fullName evidence="6">Cilia- and flagella-associated protein 53</fullName>
    </recommendedName>
</protein>
<reference evidence="9 10" key="1">
    <citation type="journal article" date="2009" name="Science">
        <title>Green evolution and dynamic adaptations revealed by genomes of the marine picoeukaryotes Micromonas.</title>
        <authorList>
            <person name="Worden A.Z."/>
            <person name="Lee J.H."/>
            <person name="Mock T."/>
            <person name="Rouze P."/>
            <person name="Simmons M.P."/>
            <person name="Aerts A.L."/>
            <person name="Allen A.E."/>
            <person name="Cuvelier M.L."/>
            <person name="Derelle E."/>
            <person name="Everett M.V."/>
            <person name="Foulon E."/>
            <person name="Grimwood J."/>
            <person name="Gundlach H."/>
            <person name="Henrissat B."/>
            <person name="Napoli C."/>
            <person name="McDonald S.M."/>
            <person name="Parker M.S."/>
            <person name="Rombauts S."/>
            <person name="Salamov A."/>
            <person name="Von Dassow P."/>
            <person name="Badger J.H."/>
            <person name="Coutinho P.M."/>
            <person name="Demir E."/>
            <person name="Dubchak I."/>
            <person name="Gentemann C."/>
            <person name="Eikrem W."/>
            <person name="Gready J.E."/>
            <person name="John U."/>
            <person name="Lanier W."/>
            <person name="Lindquist E.A."/>
            <person name="Lucas S."/>
            <person name="Mayer K.F."/>
            <person name="Moreau H."/>
            <person name="Not F."/>
            <person name="Otillar R."/>
            <person name="Panaud O."/>
            <person name="Pangilinan J."/>
            <person name="Paulsen I."/>
            <person name="Piegu B."/>
            <person name="Poliakov A."/>
            <person name="Robbens S."/>
            <person name="Schmutz J."/>
            <person name="Toulza E."/>
            <person name="Wyss T."/>
            <person name="Zelensky A."/>
            <person name="Zhou K."/>
            <person name="Armbrust E.V."/>
            <person name="Bhattacharya D."/>
            <person name="Goodenough U.W."/>
            <person name="Van de Peer Y."/>
            <person name="Grigoriev I.V."/>
        </authorList>
    </citation>
    <scope>NUCLEOTIDE SEQUENCE [LARGE SCALE GENOMIC DNA]</scope>
    <source>
        <strain evidence="9 10">CCMP1545</strain>
    </source>
</reference>
<evidence type="ECO:0000256" key="4">
    <source>
        <dbReference type="ARBA" id="ARBA00023273"/>
    </source>
</evidence>
<evidence type="ECO:0000256" key="6">
    <source>
        <dbReference type="ARBA" id="ARBA00033773"/>
    </source>
</evidence>
<accession>C1MQ35</accession>
<dbReference type="OrthoDB" id="536142at2759"/>
<dbReference type="Pfam" id="PF13868">
    <property type="entry name" value="TPH"/>
    <property type="match status" value="1"/>
</dbReference>
<evidence type="ECO:0000256" key="7">
    <source>
        <dbReference type="SAM" id="Coils"/>
    </source>
</evidence>
<dbReference type="RefSeq" id="XP_003057690.1">
    <property type="nucleotide sequence ID" value="XM_003057644.1"/>
</dbReference>
<proteinExistence type="inferred from homology"/>
<keyword evidence="4" id="KW-0966">Cell projection</keyword>
<name>C1MQ35_MICPC</name>
<keyword evidence="3" id="KW-0969">Cilium</keyword>
<dbReference type="KEGG" id="mpp:MICPUCDRAFT_46993"/>
<feature type="coiled-coil region" evidence="7">
    <location>
        <begin position="151"/>
        <end position="190"/>
    </location>
</feature>